<feature type="transmembrane region" description="Helical" evidence="1">
    <location>
        <begin position="52"/>
        <end position="73"/>
    </location>
</feature>
<dbReference type="KEGG" id="kol:Kole_1095"/>
<dbReference type="EMBL" id="CP001634">
    <property type="protein sequence ID" value="ACR79797.1"/>
    <property type="molecule type" value="Genomic_DNA"/>
</dbReference>
<sequence length="238" mass="26620">MPLPFLAFLRKDLLLILREPKLAFAFLYPTFFIPAIVLTNPSLLRGGGILQLLSLLIFLICNYTTISSTAISAFERQVGDYNAALPRKGIKPVLAKALIITFIYSLIVFGIYQYLTIKIPSISNFLRLFTPFMIPTIFVLSLVGGTLEKHHGTGESKNVFKALTITGAIVSFLFSSVIPLFTSLPLTLYVTDGLGTFLKFLRIPETPQMKIFFGVLIPVTLWVTSAWWSLKILCYNED</sequence>
<dbReference type="Pfam" id="PF09847">
    <property type="entry name" value="12TM_1"/>
    <property type="match status" value="1"/>
</dbReference>
<organism evidence="2 3">
    <name type="scientific">Kosmotoga olearia (strain ATCC BAA-1733 / DSM 21960 / TBF 19.5.1)</name>
    <dbReference type="NCBI Taxonomy" id="521045"/>
    <lineage>
        <taxon>Bacteria</taxon>
        <taxon>Thermotogati</taxon>
        <taxon>Thermotogota</taxon>
        <taxon>Thermotogae</taxon>
        <taxon>Kosmotogales</taxon>
        <taxon>Kosmotogaceae</taxon>
        <taxon>Kosmotoga</taxon>
    </lineage>
</organism>
<keyword evidence="1" id="KW-0472">Membrane</keyword>
<accession>C5CI18</accession>
<dbReference type="HOGENOM" id="CLU_1164658_0_0_0"/>
<evidence type="ECO:0000313" key="3">
    <source>
        <dbReference type="Proteomes" id="UP000002382"/>
    </source>
</evidence>
<evidence type="ECO:0000313" key="2">
    <source>
        <dbReference type="EMBL" id="ACR79797.1"/>
    </source>
</evidence>
<reference evidence="2 3" key="2">
    <citation type="journal article" date="2011" name="J. Bacteriol.">
        <title>Genome Sequence of Kosmotoga olearia Strain TBF 19.5.1, a Thermophilic Bacterium with a Wide Growth Temperature Range, Isolated from the Troll B Oil Platform in the North Sea.</title>
        <authorList>
            <person name="Swithers K.S."/>
            <person name="Dipippo J.L."/>
            <person name="Bruce D.C."/>
            <person name="Detter C."/>
            <person name="Tapia R."/>
            <person name="Han S."/>
            <person name="Goodwin L.A."/>
            <person name="Han J."/>
            <person name="Woyke T."/>
            <person name="Pitluck S."/>
            <person name="Pennacchio L."/>
            <person name="Nolan M."/>
            <person name="Mikhailova N."/>
            <person name="Land M.L."/>
            <person name="Nesbo C.L."/>
            <person name="Gogarten J.P."/>
            <person name="Noll K.M."/>
        </authorList>
    </citation>
    <scope>NUCLEOTIDE SEQUENCE [LARGE SCALE GENOMIC DNA]</scope>
    <source>
        <strain evidence="3">ATCC BAA-1733 / DSM 21960 / TBF 19.5.1</strain>
    </source>
</reference>
<dbReference type="RefSeq" id="WP_015868455.1">
    <property type="nucleotide sequence ID" value="NC_012785.1"/>
</dbReference>
<feature type="transmembrane region" description="Helical" evidence="1">
    <location>
        <begin position="124"/>
        <end position="143"/>
    </location>
</feature>
<dbReference type="STRING" id="521045.Kole_1095"/>
<evidence type="ECO:0000256" key="1">
    <source>
        <dbReference type="SAM" id="Phobius"/>
    </source>
</evidence>
<feature type="transmembrane region" description="Helical" evidence="1">
    <location>
        <begin position="22"/>
        <end position="40"/>
    </location>
</feature>
<feature type="transmembrane region" description="Helical" evidence="1">
    <location>
        <begin position="211"/>
        <end position="230"/>
    </location>
</feature>
<gene>
    <name evidence="2" type="ordered locus">Kole_1095</name>
</gene>
<dbReference type="Proteomes" id="UP000002382">
    <property type="component" value="Chromosome"/>
</dbReference>
<dbReference type="AlphaFoldDB" id="C5CI18"/>
<proteinExistence type="predicted"/>
<keyword evidence="1" id="KW-0812">Transmembrane</keyword>
<feature type="transmembrane region" description="Helical" evidence="1">
    <location>
        <begin position="163"/>
        <end position="190"/>
    </location>
</feature>
<keyword evidence="1" id="KW-1133">Transmembrane helix</keyword>
<protein>
    <recommendedName>
        <fullName evidence="4">ABC-2 type transporter</fullName>
    </recommendedName>
</protein>
<dbReference type="OrthoDB" id="45492at2"/>
<dbReference type="InterPro" id="IPR018646">
    <property type="entry name" value="12TM_1"/>
</dbReference>
<reference evidence="2 3" key="1">
    <citation type="submission" date="2009-06" db="EMBL/GenBank/DDBJ databases">
        <title>Complete sequence of Thermotogales bacterium TBF 19.5.1.</title>
        <authorList>
            <consortium name="US DOE Joint Genome Institute"/>
            <person name="Lucas S."/>
            <person name="Copeland A."/>
            <person name="Lapidus A."/>
            <person name="Glavina del Rio T."/>
            <person name="Tice H."/>
            <person name="Bruce D."/>
            <person name="Goodwin L."/>
            <person name="Pitluck S."/>
            <person name="Chertkov O."/>
            <person name="Brettin T."/>
            <person name="Detter J.C."/>
            <person name="Han C."/>
            <person name="Schmutz J."/>
            <person name="Larimer F."/>
            <person name="Land M."/>
            <person name="Hauser L."/>
            <person name="Kyrpides N."/>
            <person name="Ovchinnikova G."/>
            <person name="Noll K."/>
        </authorList>
    </citation>
    <scope>NUCLEOTIDE SEQUENCE [LARGE SCALE GENOMIC DNA]</scope>
    <source>
        <strain evidence="3">ATCC BAA-1733 / DSM 21960 / TBF 19.5.1</strain>
    </source>
</reference>
<keyword evidence="3" id="KW-1185">Reference proteome</keyword>
<evidence type="ECO:0008006" key="4">
    <source>
        <dbReference type="Google" id="ProtNLM"/>
    </source>
</evidence>
<name>C5CI18_KOSOT</name>
<feature type="transmembrane region" description="Helical" evidence="1">
    <location>
        <begin position="93"/>
        <end position="112"/>
    </location>
</feature>